<dbReference type="RefSeq" id="WP_178256060.1">
    <property type="nucleotide sequence ID" value="NZ_JACSPQ010000004.1"/>
</dbReference>
<sequence length="56" mass="6439">MYNSTVQRFFTPQQVRRGSNRGERRYPPAGRTDFRPADRQGKALIAGETKKATNVR</sequence>
<accession>A0ABR8VAS8</accession>
<dbReference type="EMBL" id="JACSPQ010000004">
    <property type="protein sequence ID" value="MBD8001904.1"/>
    <property type="molecule type" value="Genomic_DNA"/>
</dbReference>
<evidence type="ECO:0000256" key="1">
    <source>
        <dbReference type="SAM" id="MobiDB-lite"/>
    </source>
</evidence>
<comment type="caution">
    <text evidence="2">The sequence shown here is derived from an EMBL/GenBank/DDBJ whole genome shotgun (WGS) entry which is preliminary data.</text>
</comment>
<evidence type="ECO:0000313" key="3">
    <source>
        <dbReference type="Proteomes" id="UP000616346"/>
    </source>
</evidence>
<name>A0ABR8VAS8_9BACT</name>
<feature type="compositionally biased region" description="Polar residues" evidence="1">
    <location>
        <begin position="1"/>
        <end position="17"/>
    </location>
</feature>
<protein>
    <submittedName>
        <fullName evidence="2">Uncharacterized protein</fullName>
    </submittedName>
</protein>
<feature type="region of interest" description="Disordered" evidence="1">
    <location>
        <begin position="1"/>
        <end position="56"/>
    </location>
</feature>
<organism evidence="2 3">
    <name type="scientific">Phocaeicola faecium</name>
    <dbReference type="NCBI Taxonomy" id="2762213"/>
    <lineage>
        <taxon>Bacteria</taxon>
        <taxon>Pseudomonadati</taxon>
        <taxon>Bacteroidota</taxon>
        <taxon>Bacteroidia</taxon>
        <taxon>Bacteroidales</taxon>
        <taxon>Bacteroidaceae</taxon>
        <taxon>Phocaeicola</taxon>
    </lineage>
</organism>
<keyword evidence="3" id="KW-1185">Reference proteome</keyword>
<dbReference type="Proteomes" id="UP000616346">
    <property type="component" value="Unassembled WGS sequence"/>
</dbReference>
<feature type="compositionally biased region" description="Basic and acidic residues" evidence="1">
    <location>
        <begin position="20"/>
        <end position="41"/>
    </location>
</feature>
<gene>
    <name evidence="2" type="ORF">H9626_06690</name>
</gene>
<proteinExistence type="predicted"/>
<reference evidence="2 3" key="1">
    <citation type="submission" date="2020-08" db="EMBL/GenBank/DDBJ databases">
        <title>A Genomic Blueprint of the Chicken Gut Microbiome.</title>
        <authorList>
            <person name="Gilroy R."/>
            <person name="Ravi A."/>
            <person name="Getino M."/>
            <person name="Pursley I."/>
            <person name="Horton D.L."/>
            <person name="Alikhan N.-F."/>
            <person name="Baker D."/>
            <person name="Gharbi K."/>
            <person name="Hall N."/>
            <person name="Watson M."/>
            <person name="Adriaenssens E.M."/>
            <person name="Foster-Nyarko E."/>
            <person name="Jarju S."/>
            <person name="Secka A."/>
            <person name="Antonio M."/>
            <person name="Oren A."/>
            <person name="Chaudhuri R."/>
            <person name="La Ragione R.M."/>
            <person name="Hildebrand F."/>
            <person name="Pallen M.J."/>
        </authorList>
    </citation>
    <scope>NUCLEOTIDE SEQUENCE [LARGE SCALE GENOMIC DNA]</scope>
    <source>
        <strain evidence="2 3">Sa1YUN3</strain>
    </source>
</reference>
<evidence type="ECO:0000313" key="2">
    <source>
        <dbReference type="EMBL" id="MBD8001904.1"/>
    </source>
</evidence>